<accession>A0AAN9VVJ7</accession>
<feature type="compositionally biased region" description="Basic and acidic residues" evidence="1">
    <location>
        <begin position="993"/>
        <end position="1005"/>
    </location>
</feature>
<dbReference type="EMBL" id="JAZDUA010000027">
    <property type="protein sequence ID" value="KAK7872260.1"/>
    <property type="molecule type" value="Genomic_DNA"/>
</dbReference>
<feature type="region of interest" description="Disordered" evidence="1">
    <location>
        <begin position="755"/>
        <end position="777"/>
    </location>
</feature>
<feature type="compositionally biased region" description="Basic and acidic residues" evidence="1">
    <location>
        <begin position="853"/>
        <end position="871"/>
    </location>
</feature>
<feature type="compositionally biased region" description="Low complexity" evidence="1">
    <location>
        <begin position="1075"/>
        <end position="1088"/>
    </location>
</feature>
<feature type="region of interest" description="Disordered" evidence="1">
    <location>
        <begin position="823"/>
        <end position="871"/>
    </location>
</feature>
<dbReference type="Proteomes" id="UP001378592">
    <property type="component" value="Unassembled WGS sequence"/>
</dbReference>
<feature type="compositionally biased region" description="Low complexity" evidence="1">
    <location>
        <begin position="1"/>
        <end position="13"/>
    </location>
</feature>
<proteinExistence type="predicted"/>
<keyword evidence="3" id="KW-1185">Reference proteome</keyword>
<reference evidence="2 3" key="1">
    <citation type="submission" date="2024-03" db="EMBL/GenBank/DDBJ databases">
        <title>The genome assembly and annotation of the cricket Gryllus longicercus Weissman &amp; Gray.</title>
        <authorList>
            <person name="Szrajer S."/>
            <person name="Gray D."/>
            <person name="Ylla G."/>
        </authorList>
    </citation>
    <scope>NUCLEOTIDE SEQUENCE [LARGE SCALE GENOMIC DNA]</scope>
    <source>
        <strain evidence="2">DAG 2021-001</strain>
        <tissue evidence="2">Whole body minus gut</tissue>
    </source>
</reference>
<evidence type="ECO:0000313" key="3">
    <source>
        <dbReference type="Proteomes" id="UP001378592"/>
    </source>
</evidence>
<dbReference type="AlphaFoldDB" id="A0AAN9VVJ7"/>
<sequence>MHRTTAPPTTVRVRGGGSPGCLASPRLASRRITCRVRSPPPPPPPPVERRAAAVAASASSIVRPCTAPARAFQPLAEASVSSHREVKQQSEEWLFRQVQRRLHPTSSDRRLCSTENGVGMEPESVRVREFIESLVESLVSGELDNVCIKRLHSHPEYDRMFACHHAPLCEALARLSFALQMAIANKHMAAQDSPSAAHAALKQLVHQIIQEAMVLPKFNGVKPTEDDMKSLEDMESKTYEDILATAILNKVIERYQQRDSSGRASLDGNSNLLSPELMSLVAMYQPRLLSYSESGVSHMRSSDDYDSVSDLSNNDPLSVTIEECIEEVTTFSNADEEENDIDPDSYLPGLDVFKNRRAPFPEYGRDIIDGPPLDLSDDEEDEDEVASEDEDSMQPTDIINPVDSWEENWLFQKRRLKVGGVPQPMPVPMLVPNPSEDYRALIGDRDAEDVSDLSDCSDGALEDVVLAEEDTSSIPVTATTPSNVLNTQENVASTLYDNHLSSRKDVNPAKTSEASSEHADKARMIMNEDNKKATYDIRELTEAKNMEYLKSTEDCLSEFGQQEGEYTEDYAAVTRRQMDSLTAMSDLDTTEVPELPSTPIPQLNSDTSTVDESVVAILDGLVPGESDTDQLSLTSLGSIELTKPPRPGTDHLDDEYCTLPAAGTIAEREHKKWETAPPIPNNPYSSENIIKRLNKNHPYIRTHSSSEALMEFLESKEALAEKVVEQPLQVICSPSDVDFKRYGRDYYINAQPVANSVKKQTSSQPSQQQELSRGNDAQLEVPSINEDSAETQDPNNIETKVALWQKEINETDQYYKNILNKKQEHAQDSPSSDNDYQTDSSSFYKSMLSNGNENHDNDENENNKSKSKNKLRERLREFEKIERNGFDDIEEKSAVFIKTKADSKLRRDAGFEILGTLRRNSNIGSTLSLNENGTDFYSNGYARSDSPSGSSVLTSDSDFGMPSVRELTKRFSGVVDSDSSTSPKSVSPAPQWRKTEKPQKWGNDEMKMQSQAVPSTLSPPRPVREIHSLTARSISKEFREELRHNQPVPLNKNVYKQMNPKHLNGMDNGIEEENSSSSYTRISSESKSPVPHRSMQSSIAFWEQMQKNKS</sequence>
<name>A0AAN9VVJ7_9ORTH</name>
<organism evidence="2 3">
    <name type="scientific">Gryllus longicercus</name>
    <dbReference type="NCBI Taxonomy" id="2509291"/>
    <lineage>
        <taxon>Eukaryota</taxon>
        <taxon>Metazoa</taxon>
        <taxon>Ecdysozoa</taxon>
        <taxon>Arthropoda</taxon>
        <taxon>Hexapoda</taxon>
        <taxon>Insecta</taxon>
        <taxon>Pterygota</taxon>
        <taxon>Neoptera</taxon>
        <taxon>Polyneoptera</taxon>
        <taxon>Orthoptera</taxon>
        <taxon>Ensifera</taxon>
        <taxon>Gryllidea</taxon>
        <taxon>Grylloidea</taxon>
        <taxon>Gryllidae</taxon>
        <taxon>Gryllinae</taxon>
        <taxon>Gryllus</taxon>
    </lineage>
</organism>
<feature type="compositionally biased region" description="Low complexity" evidence="1">
    <location>
        <begin position="974"/>
        <end position="988"/>
    </location>
</feature>
<gene>
    <name evidence="2" type="ORF">R5R35_012115</name>
</gene>
<evidence type="ECO:0000256" key="1">
    <source>
        <dbReference type="SAM" id="MobiDB-lite"/>
    </source>
</evidence>
<feature type="region of interest" description="Disordered" evidence="1">
    <location>
        <begin position="972"/>
        <end position="1005"/>
    </location>
</feature>
<feature type="compositionally biased region" description="Acidic residues" evidence="1">
    <location>
        <begin position="375"/>
        <end position="392"/>
    </location>
</feature>
<evidence type="ECO:0000313" key="2">
    <source>
        <dbReference type="EMBL" id="KAK7872260.1"/>
    </source>
</evidence>
<feature type="region of interest" description="Disordered" evidence="1">
    <location>
        <begin position="1058"/>
        <end position="1110"/>
    </location>
</feature>
<feature type="compositionally biased region" description="Polar residues" evidence="1">
    <location>
        <begin position="828"/>
        <end position="848"/>
    </location>
</feature>
<feature type="region of interest" description="Disordered" evidence="1">
    <location>
        <begin position="363"/>
        <end position="399"/>
    </location>
</feature>
<feature type="region of interest" description="Disordered" evidence="1">
    <location>
        <begin position="1"/>
        <end position="24"/>
    </location>
</feature>
<protein>
    <submittedName>
        <fullName evidence="2">Uncharacterized protein</fullName>
    </submittedName>
</protein>
<comment type="caution">
    <text evidence="2">The sequence shown here is derived from an EMBL/GenBank/DDBJ whole genome shotgun (WGS) entry which is preliminary data.</text>
</comment>
<feature type="compositionally biased region" description="Polar residues" evidence="1">
    <location>
        <begin position="1094"/>
        <end position="1110"/>
    </location>
</feature>
<feature type="compositionally biased region" description="Low complexity" evidence="1">
    <location>
        <begin position="756"/>
        <end position="772"/>
    </location>
</feature>